<feature type="transmembrane region" description="Helical" evidence="1">
    <location>
        <begin position="60"/>
        <end position="78"/>
    </location>
</feature>
<protein>
    <submittedName>
        <fullName evidence="2">Membrane protein</fullName>
    </submittedName>
</protein>
<keyword evidence="1" id="KW-0472">Membrane</keyword>
<feature type="transmembrane region" description="Helical" evidence="1">
    <location>
        <begin position="146"/>
        <end position="164"/>
    </location>
</feature>
<proteinExistence type="predicted"/>
<gene>
    <name evidence="2" type="ORF">CSCA_0859</name>
</gene>
<feature type="transmembrane region" description="Helical" evidence="1">
    <location>
        <begin position="6"/>
        <end position="22"/>
    </location>
</feature>
<dbReference type="AlphaFoldDB" id="A0A0E3M6S8"/>
<dbReference type="EMBL" id="CP009933">
    <property type="protein sequence ID" value="AKA67984.1"/>
    <property type="molecule type" value="Genomic_DNA"/>
</dbReference>
<keyword evidence="1" id="KW-1133">Transmembrane helix</keyword>
<organism evidence="2 3">
    <name type="scientific">Clostridium scatologenes</name>
    <dbReference type="NCBI Taxonomy" id="1548"/>
    <lineage>
        <taxon>Bacteria</taxon>
        <taxon>Bacillati</taxon>
        <taxon>Bacillota</taxon>
        <taxon>Clostridia</taxon>
        <taxon>Eubacteriales</taxon>
        <taxon>Clostridiaceae</taxon>
        <taxon>Clostridium</taxon>
    </lineage>
</organism>
<evidence type="ECO:0000313" key="2">
    <source>
        <dbReference type="EMBL" id="AKA67984.1"/>
    </source>
</evidence>
<feature type="transmembrane region" description="Helical" evidence="1">
    <location>
        <begin position="372"/>
        <end position="396"/>
    </location>
</feature>
<evidence type="ECO:0000256" key="1">
    <source>
        <dbReference type="SAM" id="Phobius"/>
    </source>
</evidence>
<feature type="transmembrane region" description="Helical" evidence="1">
    <location>
        <begin position="90"/>
        <end position="108"/>
    </location>
</feature>
<feature type="transmembrane region" description="Helical" evidence="1">
    <location>
        <begin position="244"/>
        <end position="263"/>
    </location>
</feature>
<feature type="transmembrane region" description="Helical" evidence="1">
    <location>
        <begin position="269"/>
        <end position="289"/>
    </location>
</feature>
<evidence type="ECO:0000313" key="3">
    <source>
        <dbReference type="Proteomes" id="UP000033115"/>
    </source>
</evidence>
<dbReference type="InterPro" id="IPR049576">
    <property type="entry name" value="HDC-like"/>
</dbReference>
<accession>A0A0E3M6S8</accession>
<keyword evidence="1" id="KW-0812">Transmembrane</keyword>
<dbReference type="HOGENOM" id="CLU_056517_1_0_9"/>
<feature type="transmembrane region" description="Helical" evidence="1">
    <location>
        <begin position="332"/>
        <end position="351"/>
    </location>
</feature>
<dbReference type="CDD" id="cd21416">
    <property type="entry name" value="HDC_protein"/>
    <property type="match status" value="1"/>
</dbReference>
<dbReference type="Proteomes" id="UP000033115">
    <property type="component" value="Chromosome"/>
</dbReference>
<dbReference type="KEGG" id="csq:CSCA_0859"/>
<name>A0A0E3M6S8_CLOSL</name>
<sequence>MKFSVIQCFFVVMLIMVIGEIASNKTKAFIPSVFVSAVLFIIGFWTILPKDIVAQASFGPSFVSVAMSLLLVHLGTLMSLRKLIDQWKSVTVSIAGVCGIMLLTMTIGRALFGWHTVVAATPPLTGGIVAALLMSEAVKAKGLMDLAVLPIAMYIMHGFIGYPLTSYCLKKESNRLLNDFRKNGANEDLLKSSNEVAVAQEETQRKKLIPPLPEKYQTTYIILLKIMLVALLANFVSNLSNQAVNQYIICLIFGVAFCELGFLEETALVKAGVFGWLITGLMAYIFSGLSSVTPQALSKMILPLITLIILGVLGMFIMSMIVGKFMGFTKEMGFACALTALFGFPADYILTNEACKSVCKTDAEKNYILDIILPRMLVGGFTTVSIASVVIAGIFVKLL</sequence>
<reference evidence="2 3" key="1">
    <citation type="journal article" date="2015" name="J. Biotechnol.">
        <title>Complete genome sequence of a malodorant-producing acetogen, Clostridium scatologenes ATCC 25775(T).</title>
        <authorList>
            <person name="Zhu Z."/>
            <person name="Guo T."/>
            <person name="Zheng H."/>
            <person name="Song T."/>
            <person name="Ouyang P."/>
            <person name="Xie J."/>
        </authorList>
    </citation>
    <scope>NUCLEOTIDE SEQUENCE [LARGE SCALE GENOMIC DNA]</scope>
    <source>
        <strain evidence="2 3">ATCC 25775</strain>
    </source>
</reference>
<feature type="transmembrane region" description="Helical" evidence="1">
    <location>
        <begin position="114"/>
        <end position="134"/>
    </location>
</feature>
<feature type="transmembrane region" description="Helical" evidence="1">
    <location>
        <begin position="301"/>
        <end position="326"/>
    </location>
</feature>
<feature type="transmembrane region" description="Helical" evidence="1">
    <location>
        <begin position="218"/>
        <end position="237"/>
    </location>
</feature>
<feature type="transmembrane region" description="Helical" evidence="1">
    <location>
        <begin position="29"/>
        <end position="48"/>
    </location>
</feature>
<keyword evidence="3" id="KW-1185">Reference proteome</keyword>
<dbReference type="RefSeq" id="WP_029162767.1">
    <property type="nucleotide sequence ID" value="NZ_CP009933.1"/>
</dbReference>